<dbReference type="InterPro" id="IPR001320">
    <property type="entry name" value="Iontro_rcpt_C"/>
</dbReference>
<accession>A0A1I8NYJ8</accession>
<evidence type="ECO:0000313" key="11">
    <source>
        <dbReference type="EnsemblMetazoa" id="SCAU003201-PA"/>
    </source>
</evidence>
<dbReference type="Gene3D" id="3.40.190.10">
    <property type="entry name" value="Periplasmic binding protein-like II"/>
    <property type="match status" value="1"/>
</dbReference>
<proteinExistence type="inferred from homology"/>
<dbReference type="GO" id="GO:0015276">
    <property type="term" value="F:ligand-gated monoatomic ion channel activity"/>
    <property type="evidence" value="ECO:0007669"/>
    <property type="project" value="InterPro"/>
</dbReference>
<keyword evidence="4 9" id="KW-0812">Transmembrane</keyword>
<dbReference type="GO" id="GO:0050907">
    <property type="term" value="P:detection of chemical stimulus involved in sensory perception"/>
    <property type="evidence" value="ECO:0007669"/>
    <property type="project" value="UniProtKB-ARBA"/>
</dbReference>
<dbReference type="OrthoDB" id="8182981at2759"/>
<organism evidence="11 12">
    <name type="scientific">Stomoxys calcitrans</name>
    <name type="common">Stable fly</name>
    <name type="synonym">Conops calcitrans</name>
    <dbReference type="NCBI Taxonomy" id="35570"/>
    <lineage>
        <taxon>Eukaryota</taxon>
        <taxon>Metazoa</taxon>
        <taxon>Ecdysozoa</taxon>
        <taxon>Arthropoda</taxon>
        <taxon>Hexapoda</taxon>
        <taxon>Insecta</taxon>
        <taxon>Pterygota</taxon>
        <taxon>Neoptera</taxon>
        <taxon>Endopterygota</taxon>
        <taxon>Diptera</taxon>
        <taxon>Brachycera</taxon>
        <taxon>Muscomorpha</taxon>
        <taxon>Muscoidea</taxon>
        <taxon>Muscidae</taxon>
        <taxon>Stomoxys</taxon>
    </lineage>
</organism>
<dbReference type="Proteomes" id="UP000095300">
    <property type="component" value="Unassembled WGS sequence"/>
</dbReference>
<dbReference type="SUPFAM" id="SSF53850">
    <property type="entry name" value="Periplasmic binding protein-like II"/>
    <property type="match status" value="1"/>
</dbReference>
<evidence type="ECO:0000256" key="3">
    <source>
        <dbReference type="ARBA" id="ARBA00022475"/>
    </source>
</evidence>
<dbReference type="GO" id="GO:0005886">
    <property type="term" value="C:plasma membrane"/>
    <property type="evidence" value="ECO:0007669"/>
    <property type="project" value="UniProtKB-SubCell"/>
</dbReference>
<keyword evidence="6 9" id="KW-0472">Membrane</keyword>
<keyword evidence="5 9" id="KW-1133">Transmembrane helix</keyword>
<evidence type="ECO:0000256" key="4">
    <source>
        <dbReference type="ARBA" id="ARBA00022692"/>
    </source>
</evidence>
<keyword evidence="12" id="KW-1185">Reference proteome</keyword>
<dbReference type="Gene3D" id="1.10.287.70">
    <property type="match status" value="1"/>
</dbReference>
<evidence type="ECO:0000259" key="10">
    <source>
        <dbReference type="Pfam" id="PF00060"/>
    </source>
</evidence>
<evidence type="ECO:0000256" key="5">
    <source>
        <dbReference type="ARBA" id="ARBA00022989"/>
    </source>
</evidence>
<dbReference type="VEuPathDB" id="VectorBase:SCAU003201"/>
<evidence type="ECO:0000256" key="7">
    <source>
        <dbReference type="ARBA" id="ARBA00023170"/>
    </source>
</evidence>
<dbReference type="STRING" id="35570.A0A1I8NYJ8"/>
<keyword evidence="7" id="KW-0675">Receptor</keyword>
<evidence type="ECO:0000256" key="9">
    <source>
        <dbReference type="SAM" id="Phobius"/>
    </source>
</evidence>
<evidence type="ECO:0000256" key="1">
    <source>
        <dbReference type="ARBA" id="ARBA00004651"/>
    </source>
</evidence>
<evidence type="ECO:0000256" key="2">
    <source>
        <dbReference type="ARBA" id="ARBA00008685"/>
    </source>
</evidence>
<dbReference type="PANTHER" id="PTHR42643:SF40">
    <property type="entry name" value="IONOTROPIC RECEPTOR 41A-RELATED"/>
    <property type="match status" value="1"/>
</dbReference>
<dbReference type="InterPro" id="IPR052192">
    <property type="entry name" value="Insect_Ionotropic_Sensory_Rcpt"/>
</dbReference>
<feature type="domain" description="Ionotropic glutamate receptor C-terminal" evidence="10">
    <location>
        <begin position="354"/>
        <end position="634"/>
    </location>
</feature>
<dbReference type="EnsemblMetazoa" id="SCAU003201-RA">
    <property type="protein sequence ID" value="SCAU003201-PA"/>
    <property type="gene ID" value="SCAU003201"/>
</dbReference>
<comment type="subcellular location">
    <subcellularLocation>
        <location evidence="1">Cell membrane</location>
        <topology evidence="1">Multi-pass membrane protein</topology>
    </subcellularLocation>
</comment>
<dbReference type="PANTHER" id="PTHR42643">
    <property type="entry name" value="IONOTROPIC RECEPTOR 20A-RELATED"/>
    <property type="match status" value="1"/>
</dbReference>
<protein>
    <recommendedName>
        <fullName evidence="10">Ionotropic glutamate receptor C-terminal domain-containing protein</fullName>
    </recommendedName>
</protein>
<evidence type="ECO:0000313" key="12">
    <source>
        <dbReference type="Proteomes" id="UP000095300"/>
    </source>
</evidence>
<comment type="similarity">
    <text evidence="2">Belongs to the glutamate-gated ion channel (TC 1.A.10.1) family.</text>
</comment>
<dbReference type="AlphaFoldDB" id="A0A1I8NYJ8"/>
<evidence type="ECO:0000256" key="6">
    <source>
        <dbReference type="ARBA" id="ARBA00023136"/>
    </source>
</evidence>
<dbReference type="Pfam" id="PF00060">
    <property type="entry name" value="Lig_chan"/>
    <property type="match status" value="1"/>
</dbReference>
<evidence type="ECO:0000256" key="8">
    <source>
        <dbReference type="ARBA" id="ARBA00023180"/>
    </source>
</evidence>
<feature type="transmembrane region" description="Helical" evidence="9">
    <location>
        <begin position="623"/>
        <end position="647"/>
    </location>
</feature>
<gene>
    <name evidence="11" type="primary">106095247</name>
</gene>
<reference evidence="11" key="1">
    <citation type="submission" date="2020-05" db="UniProtKB">
        <authorList>
            <consortium name="EnsemblMetazoa"/>
        </authorList>
    </citation>
    <scope>IDENTIFICATION</scope>
    <source>
        <strain evidence="11">USDA</strain>
    </source>
</reference>
<keyword evidence="3" id="KW-1003">Cell membrane</keyword>
<sequence>MILPQVDYWPVVIEAILRSYFSELWTTCVLQNKDFDYPWRAKINLNAFLQINPTSLNESFSKDIYNYTQQDIREQSNGIYYDNWTKKYVAAIENTFCEGFVVFQDDIPTFAETFGKASVYSKWRSQRNKFLLVYTKENVKASLFNNHILKNSANILVIESEYKNSSKFAIKTNKFVGPLQENPEHLLPLAVFDAEKIIFEPHVDFSSIDKLQNLQGRQLIVGAFDYRPFVVVDFERQPQYLDHALDNPRHAVHIDGTEMHIVLIFCQIYNCTIEVDTTEREEWGVMFPNYTATGLMGMTIDGKVHMVMGAMYLWELAYQSMDCTHYLGRSGVTCLVPAPKRIASWTLILKPFQNSLWLLLFGYLIFETFILYLARQFEEHWRVQRVHRKTWKSSIWFAFVSSTKLLVSQSSKFVINSNTLRAILCTCYMADMILTGTYGGGLAAVLTQPALQEVADSVERLYSHNLSWTASSYVFITSIDNRHNPDSTTFDPIMERLVSNFFISSIDQMRSLAKTENIGFALEKMQYGHFGNIKFLSPESLSRLKLMVDDIYHQYTVAMVPRLWAYLPNYNQLILTWHASGLSKYWEWKIAADYLNSREQDQVATSMFSKLDRGAEKLNLENFAGIMILWIFGIAMSIVVFIGEWVVHAIQRKWKERM</sequence>
<keyword evidence="8" id="KW-0325">Glycoprotein</keyword>
<name>A0A1I8NYJ8_STOCA</name>